<evidence type="ECO:0000313" key="2">
    <source>
        <dbReference type="Proteomes" id="UP000094285"/>
    </source>
</evidence>
<dbReference type="InterPro" id="IPR010828">
    <property type="entry name" value="Atf2/Sli1-like"/>
</dbReference>
<name>A0A1E4SH82_9ASCO</name>
<evidence type="ECO:0008006" key="3">
    <source>
        <dbReference type="Google" id="ProtNLM"/>
    </source>
</evidence>
<dbReference type="EMBL" id="KV453913">
    <property type="protein sequence ID" value="ODV78830.1"/>
    <property type="molecule type" value="Genomic_DNA"/>
</dbReference>
<dbReference type="OrthoDB" id="2150604at2759"/>
<dbReference type="GO" id="GO:0008080">
    <property type="term" value="F:N-acetyltransferase activity"/>
    <property type="evidence" value="ECO:0007669"/>
    <property type="project" value="TreeGrafter"/>
</dbReference>
<dbReference type="InterPro" id="IPR052058">
    <property type="entry name" value="Alcohol_O-acetyltransferase"/>
</dbReference>
<dbReference type="AlphaFoldDB" id="A0A1E4SH82"/>
<dbReference type="SUPFAM" id="SSF52777">
    <property type="entry name" value="CoA-dependent acyltransferases"/>
    <property type="match status" value="1"/>
</dbReference>
<keyword evidence="2" id="KW-1185">Reference proteome</keyword>
<dbReference type="PANTHER" id="PTHR28037:SF1">
    <property type="entry name" value="ALCOHOL O-ACETYLTRANSFERASE 1-RELATED"/>
    <property type="match status" value="1"/>
</dbReference>
<sequence>MPQLTRDADFIERCAIYRTILAKYTNYNLTVKFGSPVTAEVLSSALKSLMRKHVFLTYNFQKTGSKPFTETLGHDYQLVTPQYIRFEDVVSFEKIDKLDGHFLGKINKICIPSNLPNHPLWRIKVLELANGEQHLMVIFDHALTDGESGSQFLSDLANELSDVTSETYEEYIFDLKRDADVVPEKPTPSSESLGMFKVPFPMRMVLNCLPVIMFLGKASAYVRSFFPYHQIKANYNVNPLFEVKFGPDQGMNAGFFSIDNSKLEVILKKCRSQGLTLTPYINTIAISVLEEVVYPCISKKNWASNFTLAMSARRFLDPSPKFQYGNISTFDRIELSPVKNNELNVMKYISNAIKHQIDTKMKGGLAFLGMIKYWSVFKVFELMLGGPRTTFVMSNLRVMDETHGKYKILDVIFNQSGTGHYFGINVISTQVGGLSVTVNWDDEFDKIHEDKRQIMDIFLEKFEERLLNFEI</sequence>
<dbReference type="STRING" id="984487.A0A1E4SH82"/>
<accession>A0A1E4SH82</accession>
<dbReference type="Proteomes" id="UP000094285">
    <property type="component" value="Unassembled WGS sequence"/>
</dbReference>
<dbReference type="RefSeq" id="XP_020063952.1">
    <property type="nucleotide sequence ID" value="XM_020210133.1"/>
</dbReference>
<gene>
    <name evidence="1" type="ORF">CANTADRAFT_52906</name>
</gene>
<dbReference type="GeneID" id="30984269"/>
<dbReference type="InterPro" id="IPR023213">
    <property type="entry name" value="CAT-like_dom_sf"/>
</dbReference>
<protein>
    <recommendedName>
        <fullName evidence="3">Alcohol acetyltransferase</fullName>
    </recommendedName>
</protein>
<organism evidence="1 2">
    <name type="scientific">Suhomyces tanzawaensis NRRL Y-17324</name>
    <dbReference type="NCBI Taxonomy" id="984487"/>
    <lineage>
        <taxon>Eukaryota</taxon>
        <taxon>Fungi</taxon>
        <taxon>Dikarya</taxon>
        <taxon>Ascomycota</taxon>
        <taxon>Saccharomycotina</taxon>
        <taxon>Pichiomycetes</taxon>
        <taxon>Debaryomycetaceae</taxon>
        <taxon>Suhomyces</taxon>
    </lineage>
</organism>
<dbReference type="Gene3D" id="3.30.559.10">
    <property type="entry name" value="Chloramphenicol acetyltransferase-like domain"/>
    <property type="match status" value="1"/>
</dbReference>
<dbReference type="PANTHER" id="PTHR28037">
    <property type="entry name" value="ALCOHOL O-ACETYLTRANSFERASE 1-RELATED"/>
    <property type="match status" value="1"/>
</dbReference>
<proteinExistence type="predicted"/>
<evidence type="ECO:0000313" key="1">
    <source>
        <dbReference type="EMBL" id="ODV78830.1"/>
    </source>
</evidence>
<reference evidence="2" key="1">
    <citation type="submission" date="2016-05" db="EMBL/GenBank/DDBJ databases">
        <title>Comparative genomics of biotechnologically important yeasts.</title>
        <authorList>
            <consortium name="DOE Joint Genome Institute"/>
            <person name="Riley R."/>
            <person name="Haridas S."/>
            <person name="Wolfe K.H."/>
            <person name="Lopes M.R."/>
            <person name="Hittinger C.T."/>
            <person name="Goker M."/>
            <person name="Salamov A."/>
            <person name="Wisecaver J."/>
            <person name="Long T.M."/>
            <person name="Aerts A.L."/>
            <person name="Barry K."/>
            <person name="Choi C."/>
            <person name="Clum A."/>
            <person name="Coughlan A.Y."/>
            <person name="Deshpande S."/>
            <person name="Douglass A.P."/>
            <person name="Hanson S.J."/>
            <person name="Klenk H.-P."/>
            <person name="Labutti K."/>
            <person name="Lapidus A."/>
            <person name="Lindquist E."/>
            <person name="Lipzen A."/>
            <person name="Meier-Kolthoff J.P."/>
            <person name="Ohm R.A."/>
            <person name="Otillar R.P."/>
            <person name="Pangilinan J."/>
            <person name="Peng Y."/>
            <person name="Rokas A."/>
            <person name="Rosa C.A."/>
            <person name="Scheuner C."/>
            <person name="Sibirny A.A."/>
            <person name="Slot J.C."/>
            <person name="Stielow J.B."/>
            <person name="Sun H."/>
            <person name="Kurtzman C.P."/>
            <person name="Blackwell M."/>
            <person name="Grigoriev I.V."/>
            <person name="Jeffries T.W."/>
        </authorList>
    </citation>
    <scope>NUCLEOTIDE SEQUENCE [LARGE SCALE GENOMIC DNA]</scope>
    <source>
        <strain evidence="2">NRRL Y-17324</strain>
    </source>
</reference>
<dbReference type="Pfam" id="PF07247">
    <property type="entry name" value="AATase"/>
    <property type="match status" value="1"/>
</dbReference>